<sequence>MRLVLVNALYHSPFDHVSSSSVFVFPFSCQHLLISLYTREVFEKCLNRMYSSAVFQVNRVGLKISPWSWR</sequence>
<dbReference type="AlphaFoldDB" id="F8PIR7"/>
<evidence type="ECO:0000313" key="2">
    <source>
        <dbReference type="Proteomes" id="UP000008063"/>
    </source>
</evidence>
<evidence type="ECO:0000313" key="1">
    <source>
        <dbReference type="EMBL" id="EGO03700.1"/>
    </source>
</evidence>
<proteinExistence type="predicted"/>
<dbReference type="InParanoid" id="F8PIR7"/>
<keyword evidence="2" id="KW-1185">Reference proteome</keyword>
<organism evidence="2">
    <name type="scientific">Serpula lacrymans var. lacrymans (strain S7.3)</name>
    <name type="common">Dry rot fungus</name>
    <dbReference type="NCBI Taxonomy" id="936435"/>
    <lineage>
        <taxon>Eukaryota</taxon>
        <taxon>Fungi</taxon>
        <taxon>Dikarya</taxon>
        <taxon>Basidiomycota</taxon>
        <taxon>Agaricomycotina</taxon>
        <taxon>Agaricomycetes</taxon>
        <taxon>Agaricomycetidae</taxon>
        <taxon>Boletales</taxon>
        <taxon>Coniophorineae</taxon>
        <taxon>Serpulaceae</taxon>
        <taxon>Serpula</taxon>
    </lineage>
</organism>
<dbReference type="EMBL" id="GL945475">
    <property type="protein sequence ID" value="EGO03700.1"/>
    <property type="molecule type" value="Genomic_DNA"/>
</dbReference>
<gene>
    <name evidence="1" type="ORF">SERLA73DRAFT_175302</name>
</gene>
<dbReference type="HOGENOM" id="CLU_2759368_0_0_1"/>
<dbReference type="Proteomes" id="UP000008063">
    <property type="component" value="Unassembled WGS sequence"/>
</dbReference>
<name>F8PIR7_SERL3</name>
<accession>F8PIR7</accession>
<protein>
    <submittedName>
        <fullName evidence="1">Uncharacterized protein</fullName>
    </submittedName>
</protein>
<reference evidence="2" key="1">
    <citation type="journal article" date="2011" name="Science">
        <title>The plant cell wall-decomposing machinery underlies the functional diversity of forest fungi.</title>
        <authorList>
            <person name="Eastwood D.C."/>
            <person name="Floudas D."/>
            <person name="Binder M."/>
            <person name="Majcherczyk A."/>
            <person name="Schneider P."/>
            <person name="Aerts A."/>
            <person name="Asiegbu F.O."/>
            <person name="Baker S.E."/>
            <person name="Barry K."/>
            <person name="Bendiksby M."/>
            <person name="Blumentritt M."/>
            <person name="Coutinho P.M."/>
            <person name="Cullen D."/>
            <person name="de Vries R.P."/>
            <person name="Gathman A."/>
            <person name="Goodell B."/>
            <person name="Henrissat B."/>
            <person name="Ihrmark K."/>
            <person name="Kauserud H."/>
            <person name="Kohler A."/>
            <person name="LaButti K."/>
            <person name="Lapidus A."/>
            <person name="Lavin J.L."/>
            <person name="Lee Y.-H."/>
            <person name="Lindquist E."/>
            <person name="Lilly W."/>
            <person name="Lucas S."/>
            <person name="Morin E."/>
            <person name="Murat C."/>
            <person name="Oguiza J.A."/>
            <person name="Park J."/>
            <person name="Pisabarro A.G."/>
            <person name="Riley R."/>
            <person name="Rosling A."/>
            <person name="Salamov A."/>
            <person name="Schmidt O."/>
            <person name="Schmutz J."/>
            <person name="Skrede I."/>
            <person name="Stenlid J."/>
            <person name="Wiebenga A."/>
            <person name="Xie X."/>
            <person name="Kuees U."/>
            <person name="Hibbett D.S."/>
            <person name="Hoffmeister D."/>
            <person name="Hoegberg N."/>
            <person name="Martin F."/>
            <person name="Grigoriev I.V."/>
            <person name="Watkinson S.C."/>
        </authorList>
    </citation>
    <scope>NUCLEOTIDE SEQUENCE [LARGE SCALE GENOMIC DNA]</scope>
    <source>
        <strain evidence="2">strain S7.3</strain>
    </source>
</reference>